<sequence length="190" mass="20546">MRFGRPSSQLLFAGALATVVAGPTAHGSESEQPPATPEVAADGAGAFQQPRLFSGFSPAALAQTLEETKHQFAPEVFQQIQLVLQQVESEDLASFLSLLRGDVSDPLGALLRDPRMVNQMRTAERVSKILESFAMHANVTEEKAKALEALLAKESALLATGQQSLESFERKLEDAEELLEEEVVVADEDL</sequence>
<dbReference type="KEGG" id="bbes:BESB_051460"/>
<feature type="chain" id="PRO_5012721686" evidence="3">
    <location>
        <begin position="22"/>
        <end position="190"/>
    </location>
</feature>
<organism evidence="4 5">
    <name type="scientific">Besnoitia besnoiti</name>
    <name type="common">Apicomplexan protozoan</name>
    <dbReference type="NCBI Taxonomy" id="94643"/>
    <lineage>
        <taxon>Eukaryota</taxon>
        <taxon>Sar</taxon>
        <taxon>Alveolata</taxon>
        <taxon>Apicomplexa</taxon>
        <taxon>Conoidasida</taxon>
        <taxon>Coccidia</taxon>
        <taxon>Eucoccidiorida</taxon>
        <taxon>Eimeriorina</taxon>
        <taxon>Sarcocystidae</taxon>
        <taxon>Besnoitia</taxon>
    </lineage>
</organism>
<dbReference type="GeneID" id="40310075"/>
<gene>
    <name evidence="4" type="ORF">BESB_051460</name>
</gene>
<dbReference type="RefSeq" id="XP_029219504.1">
    <property type="nucleotide sequence ID" value="XM_029363581.1"/>
</dbReference>
<dbReference type="AlphaFoldDB" id="A0A2A9MBZ4"/>
<keyword evidence="1" id="KW-0175">Coiled coil</keyword>
<reference evidence="4 5" key="1">
    <citation type="submission" date="2017-09" db="EMBL/GenBank/DDBJ databases">
        <title>Genome sequencing of Besnoitia besnoiti strain Bb-Ger1.</title>
        <authorList>
            <person name="Schares G."/>
            <person name="Venepally P."/>
            <person name="Lorenzi H.A."/>
        </authorList>
    </citation>
    <scope>NUCLEOTIDE SEQUENCE [LARGE SCALE GENOMIC DNA]</scope>
    <source>
        <strain evidence="4 5">Bb-Ger1</strain>
    </source>
</reference>
<name>A0A2A9MBZ4_BESBE</name>
<feature type="signal peptide" evidence="3">
    <location>
        <begin position="1"/>
        <end position="21"/>
    </location>
</feature>
<comment type="caution">
    <text evidence="4">The sequence shown here is derived from an EMBL/GenBank/DDBJ whole genome shotgun (WGS) entry which is preliminary data.</text>
</comment>
<protein>
    <submittedName>
        <fullName evidence="4">Uncharacterized protein</fullName>
    </submittedName>
</protein>
<feature type="region of interest" description="Disordered" evidence="2">
    <location>
        <begin position="22"/>
        <end position="44"/>
    </location>
</feature>
<dbReference type="VEuPathDB" id="ToxoDB:BESB_051460"/>
<keyword evidence="3" id="KW-0732">Signal</keyword>
<evidence type="ECO:0000256" key="1">
    <source>
        <dbReference type="SAM" id="Coils"/>
    </source>
</evidence>
<dbReference type="EMBL" id="NWUJ01000004">
    <property type="protein sequence ID" value="PFH35495.1"/>
    <property type="molecule type" value="Genomic_DNA"/>
</dbReference>
<dbReference type="Proteomes" id="UP000224006">
    <property type="component" value="Chromosome IV"/>
</dbReference>
<evidence type="ECO:0000256" key="2">
    <source>
        <dbReference type="SAM" id="MobiDB-lite"/>
    </source>
</evidence>
<feature type="coiled-coil region" evidence="1">
    <location>
        <begin position="158"/>
        <end position="185"/>
    </location>
</feature>
<evidence type="ECO:0000313" key="4">
    <source>
        <dbReference type="EMBL" id="PFH35495.1"/>
    </source>
</evidence>
<accession>A0A2A9MBZ4</accession>
<proteinExistence type="predicted"/>
<evidence type="ECO:0000313" key="5">
    <source>
        <dbReference type="Proteomes" id="UP000224006"/>
    </source>
</evidence>
<keyword evidence="5" id="KW-1185">Reference proteome</keyword>
<evidence type="ECO:0000256" key="3">
    <source>
        <dbReference type="SAM" id="SignalP"/>
    </source>
</evidence>